<dbReference type="PIRSF" id="PIRSF028065">
    <property type="entry name" value="UCP028065"/>
    <property type="match status" value="1"/>
</dbReference>
<reference evidence="2 3" key="1">
    <citation type="journal article" date="2015" name="Antonie Van Leeuwenhoek">
        <title>A phylogenomic and molecular marker based taxonomic framework for the order Xanthomonadales: proposal to transfer the families Algiphilaceae and Solimonadaceae to the order Nevskiales ord. nov. and to create a new family within the order Xanthomonadales, the family Rhodanobacteraceae fam. nov., containing the genus Rhodanobacter and its closest relatives.</title>
        <authorList>
            <person name="Naushad S."/>
            <person name="Adeolu M."/>
            <person name="Wong S."/>
            <person name="Sohail M."/>
            <person name="Schellhorn H.E."/>
            <person name="Gupta R.S."/>
        </authorList>
    </citation>
    <scope>NUCLEOTIDE SEQUENCE [LARGE SCALE GENOMIC DNA]</scope>
    <source>
        <strain evidence="2 3">DSM 16301</strain>
    </source>
</reference>
<dbReference type="GO" id="GO:0005886">
    <property type="term" value="C:plasma membrane"/>
    <property type="evidence" value="ECO:0007669"/>
    <property type="project" value="TreeGrafter"/>
</dbReference>
<feature type="transmembrane region" description="Helical" evidence="1">
    <location>
        <begin position="20"/>
        <end position="36"/>
    </location>
</feature>
<evidence type="ECO:0000256" key="1">
    <source>
        <dbReference type="SAM" id="Phobius"/>
    </source>
</evidence>
<accession>A0A0G9GZ70</accession>
<dbReference type="PANTHER" id="PTHR40106">
    <property type="entry name" value="INNER MEMBRANE PROTEIN RCLC"/>
    <property type="match status" value="1"/>
</dbReference>
<sequence>MNALIQLLAKSGLLKKDLDYHLLRAAMVVIFAWFGYDKWFQSEITALAPLIEHGPLIFWTIPVLGIHGTAILLGTAEWTFGSLLLLGFWNKKLGVLGALGSIATFISTLTILPFVPDGWDAGAGGFPAMAMNAAFLLKDLVLLVVSIYLLKQDVARSIGHEGRGA</sequence>
<dbReference type="OrthoDB" id="1118972at2"/>
<dbReference type="InterPro" id="IPR007339">
    <property type="entry name" value="RclC-like"/>
</dbReference>
<protein>
    <recommendedName>
        <fullName evidence="4">Inner membrane protein</fullName>
    </recommendedName>
</protein>
<evidence type="ECO:0000313" key="2">
    <source>
        <dbReference type="EMBL" id="KLD62865.1"/>
    </source>
</evidence>
<dbReference type="PANTHER" id="PTHR40106:SF1">
    <property type="entry name" value="INNER MEMBRANE PROTEIN RCLC"/>
    <property type="match status" value="1"/>
</dbReference>
<dbReference type="GO" id="GO:1901530">
    <property type="term" value="P:response to hypochlorite"/>
    <property type="evidence" value="ECO:0007669"/>
    <property type="project" value="TreeGrafter"/>
</dbReference>
<feature type="transmembrane region" description="Helical" evidence="1">
    <location>
        <begin position="56"/>
        <end position="86"/>
    </location>
</feature>
<gene>
    <name evidence="2" type="ORF">Y882_14440</name>
</gene>
<dbReference type="STRING" id="1440762.Y882_14440"/>
<proteinExistence type="predicted"/>
<keyword evidence="1" id="KW-0472">Membrane</keyword>
<comment type="caution">
    <text evidence="2">The sequence shown here is derived from an EMBL/GenBank/DDBJ whole genome shotgun (WGS) entry which is preliminary data.</text>
</comment>
<dbReference type="Proteomes" id="UP000035481">
    <property type="component" value="Unassembled WGS sequence"/>
</dbReference>
<name>A0A0G9GZ70_9GAMM</name>
<dbReference type="RefSeq" id="WP_046972568.1">
    <property type="nucleotide sequence ID" value="NZ_JPLA01000041.1"/>
</dbReference>
<dbReference type="EMBL" id="JPLA01000041">
    <property type="protein sequence ID" value="KLD62865.1"/>
    <property type="molecule type" value="Genomic_DNA"/>
</dbReference>
<organism evidence="2 3">
    <name type="scientific">Dyella japonica DSM 16301</name>
    <dbReference type="NCBI Taxonomy" id="1440762"/>
    <lineage>
        <taxon>Bacteria</taxon>
        <taxon>Pseudomonadati</taxon>
        <taxon>Pseudomonadota</taxon>
        <taxon>Gammaproteobacteria</taxon>
        <taxon>Lysobacterales</taxon>
        <taxon>Rhodanobacteraceae</taxon>
        <taxon>Dyella</taxon>
    </lineage>
</organism>
<dbReference type="AlphaFoldDB" id="A0A0G9GZ70"/>
<keyword evidence="1" id="KW-1133">Transmembrane helix</keyword>
<dbReference type="PATRIC" id="fig|1440762.4.peg.2612"/>
<evidence type="ECO:0000313" key="3">
    <source>
        <dbReference type="Proteomes" id="UP000035481"/>
    </source>
</evidence>
<feature type="transmembrane region" description="Helical" evidence="1">
    <location>
        <begin position="93"/>
        <end position="114"/>
    </location>
</feature>
<dbReference type="InterPro" id="IPR016865">
    <property type="entry name" value="RclC"/>
</dbReference>
<evidence type="ECO:0008006" key="4">
    <source>
        <dbReference type="Google" id="ProtNLM"/>
    </source>
</evidence>
<feature type="transmembrane region" description="Helical" evidence="1">
    <location>
        <begin position="126"/>
        <end position="150"/>
    </location>
</feature>
<keyword evidence="1" id="KW-0812">Transmembrane</keyword>
<dbReference type="Pfam" id="PF04224">
    <property type="entry name" value="DUF417"/>
    <property type="match status" value="1"/>
</dbReference>